<dbReference type="InterPro" id="IPR017997">
    <property type="entry name" value="Vinculin"/>
</dbReference>
<dbReference type="Gene3D" id="1.20.120.810">
    <property type="entry name" value="Vinculin, Vh2 four-helix bundle"/>
    <property type="match status" value="2"/>
</dbReference>
<keyword evidence="9" id="KW-0130">Cell adhesion</keyword>
<evidence type="ECO:0000256" key="13">
    <source>
        <dbReference type="ARBA" id="ARBA00023212"/>
    </source>
</evidence>
<dbReference type="GO" id="GO:0007155">
    <property type="term" value="P:cell adhesion"/>
    <property type="evidence" value="ECO:0007669"/>
    <property type="project" value="UniProtKB-KW"/>
</dbReference>
<dbReference type="InterPro" id="IPR036723">
    <property type="entry name" value="Alpha-catenin/vinculin-like_sf"/>
</dbReference>
<dbReference type="AlphaFoldDB" id="A0AAV2TGS3"/>
<evidence type="ECO:0000256" key="12">
    <source>
        <dbReference type="ARBA" id="ARBA00023203"/>
    </source>
</evidence>
<evidence type="ECO:0000256" key="11">
    <source>
        <dbReference type="ARBA" id="ARBA00023136"/>
    </source>
</evidence>
<dbReference type="Pfam" id="PF01044">
    <property type="entry name" value="Vinculin"/>
    <property type="match status" value="1"/>
</dbReference>
<protein>
    <recommendedName>
        <fullName evidence="5">Vinculin</fullName>
    </recommendedName>
</protein>
<sequence>MSSFHTKTIERILSPVAQQVSKLILLFEDAGLGAEIPDLEVRVEVVKQAVDNLIKVGYDTISASDDELLRHDMPPSLKRVEEASHYLQDAVVLLQQDAGSTEARRKLIEGSRGILQGTSSVLLTFDMSEVRKIIQHCRAVLAVLATTGEVSTLARLADFVKCLTPCMGHMIKEVDNRQEELTIQSHAALLRRGIEQVKRLTPILISALKLYINTYQNGLPGAPECQANRDFMASEMSNEINEIIRGLQLTGTDSFELFDDDLAAIHVTKATLDSGLQFADEWLRDPNSTVGGVGEKSVNQVISAAQRLAELAGSESERQKILQLCNEIHNLANALSDCIRRGEGDGPQARRFGAACSAKLTQLSKLCEDLTNRGDHHNPVFRLARTLEGKLVQAQRWLIDPRGPQRQIGLEACRSLVQGARKLMEIGRPQFGSSVANGDSDKLSTDACIESCEHIERAAERLFTISGQPETSEVRGAQHDLALALSRSLAHVWNALQDRLVHRVADTYTDLVGPLRQLTEAACPASGAPPDEAAFNEHMKDFLSQCSQLSNTAELAAATSLQDVWRADALRSLASQLPELGAQVVLAGRAVVLASDVHGEPGAPRKPHEQATVDHFALMRKHWTDTAERMRALVDEAVDANAFISAQEAGMQRDSDRTEKSIQQKFTTGVVDATTSIARRANRVLQIASREADNSEDAVYVDRMNDAVKGLRSTITPMVNEAKGLVTNIDDTRTREHWRSSNRNLLSAVGAVRQAVGPSTAPTAYYHQRYELAQQPASRGTGLPKDLPVQEMQELMIQDSPAPTTSDTDVEEEFDFPPPEENQPIMAAAHALHHEARLWSSRDNELVAATKRMAALMAQLSQVVRGEYGTKKDLINIAMAIAEASLDVNRCAKTLAKECTDRRIRSNLMNLSDRILTIGNQLKILSTVKATMLETQGSSEDQENTESLVGNAQNLMQTVIETLHVAGGASIKMRVDSGYKMSWRPRPNVAKQAAVR</sequence>
<evidence type="ECO:0000256" key="7">
    <source>
        <dbReference type="ARBA" id="ARBA00022490"/>
    </source>
</evidence>
<dbReference type="Proteomes" id="UP001497525">
    <property type="component" value="Unassembled WGS sequence"/>
</dbReference>
<evidence type="ECO:0000313" key="14">
    <source>
        <dbReference type="EMBL" id="CAL5135526.1"/>
    </source>
</evidence>
<keyword evidence="11" id="KW-0472">Membrane</keyword>
<comment type="caution">
    <text evidence="14">The sequence shown here is derived from an EMBL/GenBank/DDBJ whole genome shotgun (WGS) entry which is preliminary data.</text>
</comment>
<comment type="subcellular location">
    <subcellularLocation>
        <location evidence="3">Cell junction</location>
        <location evidence="3">Adherens junction</location>
    </subcellularLocation>
    <subcellularLocation>
        <location evidence="2">Cell membrane</location>
        <topology evidence="2">Peripheral membrane protein</topology>
        <orientation evidence="2">Cytoplasmic side</orientation>
    </subcellularLocation>
    <subcellularLocation>
        <location evidence="1">Cytoplasm</location>
        <location evidence="1">Cytoskeleton</location>
    </subcellularLocation>
</comment>
<dbReference type="InterPro" id="IPR006077">
    <property type="entry name" value="Vinculin/catenin"/>
</dbReference>
<dbReference type="GO" id="GO:0005198">
    <property type="term" value="F:structural molecule activity"/>
    <property type="evidence" value="ECO:0007669"/>
    <property type="project" value="InterPro"/>
</dbReference>
<evidence type="ECO:0000256" key="1">
    <source>
        <dbReference type="ARBA" id="ARBA00004245"/>
    </source>
</evidence>
<keyword evidence="6" id="KW-1003">Cell membrane</keyword>
<dbReference type="GO" id="GO:0005886">
    <property type="term" value="C:plasma membrane"/>
    <property type="evidence" value="ECO:0007669"/>
    <property type="project" value="UniProtKB-SubCell"/>
</dbReference>
<keyword evidence="10" id="KW-0965">Cell junction</keyword>
<keyword evidence="13" id="KW-0206">Cytoskeleton</keyword>
<keyword evidence="8" id="KW-0677">Repeat</keyword>
<dbReference type="PROSITE" id="PS00664">
    <property type="entry name" value="VINCULIN_2"/>
    <property type="match status" value="1"/>
</dbReference>
<dbReference type="EMBL" id="CAXLJL010000267">
    <property type="protein sequence ID" value="CAL5135526.1"/>
    <property type="molecule type" value="Genomic_DNA"/>
</dbReference>
<evidence type="ECO:0000256" key="5">
    <source>
        <dbReference type="ARBA" id="ARBA00014125"/>
    </source>
</evidence>
<dbReference type="PANTHER" id="PTHR46180">
    <property type="entry name" value="VINCULIN"/>
    <property type="match status" value="1"/>
</dbReference>
<dbReference type="SUPFAM" id="SSF47220">
    <property type="entry name" value="alpha-catenin/vinculin-like"/>
    <property type="match status" value="5"/>
</dbReference>
<accession>A0AAV2TGS3</accession>
<evidence type="ECO:0000256" key="3">
    <source>
        <dbReference type="ARBA" id="ARBA00004536"/>
    </source>
</evidence>
<evidence type="ECO:0000256" key="9">
    <source>
        <dbReference type="ARBA" id="ARBA00022889"/>
    </source>
</evidence>
<evidence type="ECO:0000256" key="6">
    <source>
        <dbReference type="ARBA" id="ARBA00022475"/>
    </source>
</evidence>
<evidence type="ECO:0000256" key="10">
    <source>
        <dbReference type="ARBA" id="ARBA00022949"/>
    </source>
</evidence>
<dbReference type="PRINTS" id="PR00806">
    <property type="entry name" value="VINCULIN"/>
</dbReference>
<gene>
    <name evidence="14" type="ORF">CDAUBV1_LOCUS9663</name>
</gene>
<dbReference type="GO" id="GO:0015629">
    <property type="term" value="C:actin cytoskeleton"/>
    <property type="evidence" value="ECO:0007669"/>
    <property type="project" value="InterPro"/>
</dbReference>
<organism evidence="14 15">
    <name type="scientific">Calicophoron daubneyi</name>
    <name type="common">Rumen fluke</name>
    <name type="synonym">Paramphistomum daubneyi</name>
    <dbReference type="NCBI Taxonomy" id="300641"/>
    <lineage>
        <taxon>Eukaryota</taxon>
        <taxon>Metazoa</taxon>
        <taxon>Spiralia</taxon>
        <taxon>Lophotrochozoa</taxon>
        <taxon>Platyhelminthes</taxon>
        <taxon>Trematoda</taxon>
        <taxon>Digenea</taxon>
        <taxon>Plagiorchiida</taxon>
        <taxon>Pronocephalata</taxon>
        <taxon>Paramphistomoidea</taxon>
        <taxon>Paramphistomidae</taxon>
        <taxon>Calicophoron</taxon>
    </lineage>
</organism>
<proteinExistence type="inferred from homology"/>
<reference evidence="14" key="1">
    <citation type="submission" date="2024-06" db="EMBL/GenBank/DDBJ databases">
        <authorList>
            <person name="Liu X."/>
            <person name="Lenzi L."/>
            <person name="Haldenby T S."/>
            <person name="Uol C."/>
        </authorList>
    </citation>
    <scope>NUCLEOTIDE SEQUENCE</scope>
</reference>
<dbReference type="Gene3D" id="1.20.120.230">
    <property type="entry name" value="Alpha-catenin/vinculin-like"/>
    <property type="match status" value="4"/>
</dbReference>
<dbReference type="GO" id="GO:0005912">
    <property type="term" value="C:adherens junction"/>
    <property type="evidence" value="ECO:0007669"/>
    <property type="project" value="UniProtKB-SubCell"/>
</dbReference>
<name>A0AAV2TGS3_CALDB</name>
<keyword evidence="7" id="KW-0963">Cytoplasm</keyword>
<evidence type="ECO:0000256" key="2">
    <source>
        <dbReference type="ARBA" id="ARBA00004413"/>
    </source>
</evidence>
<comment type="similarity">
    <text evidence="4">Belongs to the vinculin/alpha-catenin family.</text>
</comment>
<evidence type="ECO:0000313" key="15">
    <source>
        <dbReference type="Proteomes" id="UP001497525"/>
    </source>
</evidence>
<evidence type="ECO:0000256" key="4">
    <source>
        <dbReference type="ARBA" id="ARBA00008376"/>
    </source>
</evidence>
<dbReference type="GO" id="GO:0051015">
    <property type="term" value="F:actin filament binding"/>
    <property type="evidence" value="ECO:0007669"/>
    <property type="project" value="InterPro"/>
</dbReference>
<dbReference type="InterPro" id="IPR000633">
    <property type="entry name" value="Vinculin_CS"/>
</dbReference>
<evidence type="ECO:0000256" key="8">
    <source>
        <dbReference type="ARBA" id="ARBA00022737"/>
    </source>
</evidence>
<keyword evidence="12" id="KW-0009">Actin-binding</keyword>